<reference evidence="2 3" key="1">
    <citation type="submission" date="2024-10" db="EMBL/GenBank/DDBJ databases">
        <authorList>
            <person name="Kim D."/>
        </authorList>
    </citation>
    <scope>NUCLEOTIDE SEQUENCE [LARGE SCALE GENOMIC DNA]</scope>
    <source>
        <strain evidence="2">Taebaek</strain>
    </source>
</reference>
<keyword evidence="3" id="KW-1185">Reference proteome</keyword>
<proteinExistence type="predicted"/>
<evidence type="ECO:0000313" key="2">
    <source>
        <dbReference type="EMBL" id="KAL3081159.1"/>
    </source>
</evidence>
<organism evidence="2 3">
    <name type="scientific">Heterodera schachtii</name>
    <name type="common">Sugarbeet cyst nematode worm</name>
    <name type="synonym">Tylenchus schachtii</name>
    <dbReference type="NCBI Taxonomy" id="97005"/>
    <lineage>
        <taxon>Eukaryota</taxon>
        <taxon>Metazoa</taxon>
        <taxon>Ecdysozoa</taxon>
        <taxon>Nematoda</taxon>
        <taxon>Chromadorea</taxon>
        <taxon>Rhabditida</taxon>
        <taxon>Tylenchina</taxon>
        <taxon>Tylenchomorpha</taxon>
        <taxon>Tylenchoidea</taxon>
        <taxon>Heteroderidae</taxon>
        <taxon>Heteroderinae</taxon>
        <taxon>Heterodera</taxon>
    </lineage>
</organism>
<comment type="caution">
    <text evidence="2">The sequence shown here is derived from an EMBL/GenBank/DDBJ whole genome shotgun (WGS) entry which is preliminary data.</text>
</comment>
<protein>
    <submittedName>
        <fullName evidence="2">Uncharacterized protein</fullName>
    </submittedName>
</protein>
<feature type="compositionally biased region" description="Low complexity" evidence="1">
    <location>
        <begin position="161"/>
        <end position="172"/>
    </location>
</feature>
<evidence type="ECO:0000313" key="3">
    <source>
        <dbReference type="Proteomes" id="UP001620645"/>
    </source>
</evidence>
<dbReference type="EMBL" id="JBICCN010000278">
    <property type="protein sequence ID" value="KAL3081159.1"/>
    <property type="molecule type" value="Genomic_DNA"/>
</dbReference>
<gene>
    <name evidence="2" type="ORF">niasHS_012680</name>
</gene>
<sequence length="234" mass="25293">MTSTDRADKARTKCPFGATPRGAISALHTIPAVCSRTIRRISPTSHPKSGVLQTHKTTQNVRRFPAGQRSAYKRKTSRSNAIVSLAPLKIEPIQPFFPPASPHFIKNNNFLNLIFLCLVSLCWSFSSRCSALALWSTTHPRSGARGAAVAGADGAETAGAADGAARGAVDGEAAGDEVGDGDADKPTENGEDLEAAATDFQWNWRRKINMINQKNLLKTFFVIYKPLDTLQIDL</sequence>
<dbReference type="AlphaFoldDB" id="A0ABD2IM53"/>
<name>A0ABD2IM53_HETSC</name>
<evidence type="ECO:0000256" key="1">
    <source>
        <dbReference type="SAM" id="MobiDB-lite"/>
    </source>
</evidence>
<feature type="region of interest" description="Disordered" evidence="1">
    <location>
        <begin position="161"/>
        <end position="190"/>
    </location>
</feature>
<dbReference type="Proteomes" id="UP001620645">
    <property type="component" value="Unassembled WGS sequence"/>
</dbReference>
<accession>A0ABD2IM53</accession>